<dbReference type="SMART" id="SM00487">
    <property type="entry name" value="DEXDc"/>
    <property type="match status" value="1"/>
</dbReference>
<dbReference type="GO" id="GO:0016787">
    <property type="term" value="F:hydrolase activity"/>
    <property type="evidence" value="ECO:0007669"/>
    <property type="project" value="UniProtKB-KW"/>
</dbReference>
<dbReference type="GeneID" id="8243576"/>
<keyword evidence="10" id="KW-0539">Nucleus</keyword>
<dbReference type="EC" id="3.6.4.13" evidence="3"/>
<evidence type="ECO:0000259" key="17">
    <source>
        <dbReference type="PROSITE" id="PS51195"/>
    </source>
</evidence>
<dbReference type="PROSITE" id="PS51194">
    <property type="entry name" value="HELICASE_CTER"/>
    <property type="match status" value="1"/>
</dbReference>
<dbReference type="InterPro" id="IPR044742">
    <property type="entry name" value="DEAD/DEAH_RhlB"/>
</dbReference>
<evidence type="ECO:0000256" key="5">
    <source>
        <dbReference type="ARBA" id="ARBA00022552"/>
    </source>
</evidence>
<evidence type="ECO:0000256" key="7">
    <source>
        <dbReference type="ARBA" id="ARBA00022801"/>
    </source>
</evidence>
<feature type="short sequence motif" description="Q motif" evidence="12">
    <location>
        <begin position="156"/>
        <end position="184"/>
    </location>
</feature>
<evidence type="ECO:0000256" key="11">
    <source>
        <dbReference type="ARBA" id="ARBA00037449"/>
    </source>
</evidence>
<comment type="similarity">
    <text evidence="2">Belongs to the DEAD box helicase family. DDX5/DBP2 subfamily.</text>
</comment>
<dbReference type="InterPro" id="IPR014014">
    <property type="entry name" value="RNA_helicase_DEAD_Q_motif"/>
</dbReference>
<dbReference type="RefSeq" id="XP_002502660.1">
    <property type="nucleotide sequence ID" value="XM_002502614.1"/>
</dbReference>
<dbReference type="Gene3D" id="3.40.50.300">
    <property type="entry name" value="P-loop containing nucleotide triphosphate hydrolases"/>
    <property type="match status" value="2"/>
</dbReference>
<evidence type="ECO:0000256" key="13">
    <source>
        <dbReference type="RuleBase" id="RU000492"/>
    </source>
</evidence>
<dbReference type="GO" id="GO:0003724">
    <property type="term" value="F:RNA helicase activity"/>
    <property type="evidence" value="ECO:0007669"/>
    <property type="project" value="UniProtKB-EC"/>
</dbReference>
<dbReference type="EMBL" id="CP001326">
    <property type="protein sequence ID" value="ACO63918.1"/>
    <property type="molecule type" value="Genomic_DNA"/>
</dbReference>
<evidence type="ECO:0000256" key="3">
    <source>
        <dbReference type="ARBA" id="ARBA00012552"/>
    </source>
</evidence>
<gene>
    <name evidence="18" type="ORF">MICPUN_58886</name>
</gene>
<evidence type="ECO:0000256" key="4">
    <source>
        <dbReference type="ARBA" id="ARBA00022517"/>
    </source>
</evidence>
<comment type="function">
    <text evidence="11">ATP-dependent RNA helicase required for 60S ribosomal subunit synthesis. Involved in efficient pre-rRNA processing, predominantly at site A3, which is necessary for the normal formation of 25S and 5.8S rRNAs.</text>
</comment>
<dbReference type="InterPro" id="IPR027417">
    <property type="entry name" value="P-loop_NTPase"/>
</dbReference>
<keyword evidence="4" id="KW-0690">Ribosome biogenesis</keyword>
<protein>
    <recommendedName>
        <fullName evidence="3">RNA helicase</fullName>
        <ecNumber evidence="3">3.6.4.13</ecNumber>
    </recommendedName>
</protein>
<sequence length="611" mass="64423">MGVSQEVKKAKKAARQKAAAEANAQRAAAFKAALAEGRDPNEAAAAVEDPHAPLNGKKRKSTEDVAHELLAAAVAEGEQDAAAKKAAKRAAKRAKKAAAAGDGENDSDASVERPATPGVPGEPIAKAAAKLTEEEVAAYREEHAIKVPQGTPDPITRFEDAPFPRKLVAALLKQGYESPTPIQAQAWPIAVKGKDVIAIAKTGSGKTCGFLLPALAKIVKQGATAAPDMEMVDGRFRPAAVVPHAIVLAPTRELAIQIGDECAKFCPAAGAKVVTLYGGASKGDQLRALRSGADVLVATPGRLHDFLAPPPGFSAPVSARNAHYVVLDEADRMLDMGFEPQIKKIIKMCPTARQTLMFTATWPDGVRKIADTFLQPDAALVRIGDGGDRLTANKSITQTIEIVTEDQKLDRAIAVLKENLVDGARGIVFCGTKRRCDFIDRKMKAMGLRSAGAIHGDKDQAEREYSLDLFRKGKAPLLVATDVAARGLDIPGVTVVLVYDFPLQVEDYVHRIGRTGRAGKEGKAHCFFTEEDAGAARELVQILEGAEQEVPERLREMADRSRKSFKGKGGRGGGRGGRGGGRGRGGFGGRGGGGRGGGGRGGGRGGFKNKW</sequence>
<dbReference type="Pfam" id="PF00270">
    <property type="entry name" value="DEAD"/>
    <property type="match status" value="1"/>
</dbReference>
<dbReference type="PROSITE" id="PS51195">
    <property type="entry name" value="Q_MOTIF"/>
    <property type="match status" value="1"/>
</dbReference>
<dbReference type="OMA" id="QVAYEWC"/>
<dbReference type="InterPro" id="IPR014001">
    <property type="entry name" value="Helicase_ATP-bd"/>
</dbReference>
<accession>C1E750</accession>
<feature type="region of interest" description="Disordered" evidence="14">
    <location>
        <begin position="1"/>
        <end position="63"/>
    </location>
</feature>
<keyword evidence="9 13" id="KW-0067">ATP-binding</keyword>
<dbReference type="STRING" id="296587.C1E750"/>
<keyword evidence="8 13" id="KW-0347">Helicase</keyword>
<feature type="compositionally biased region" description="Basic residues" evidence="14">
    <location>
        <begin position="85"/>
        <end position="96"/>
    </location>
</feature>
<proteinExistence type="inferred from homology"/>
<dbReference type="InterPro" id="IPR000629">
    <property type="entry name" value="RNA-helicase_DEAD-box_CS"/>
</dbReference>
<evidence type="ECO:0000256" key="2">
    <source>
        <dbReference type="ARBA" id="ARBA00009334"/>
    </source>
</evidence>
<dbReference type="InParanoid" id="C1E750"/>
<dbReference type="Pfam" id="PF00271">
    <property type="entry name" value="Helicase_C"/>
    <property type="match status" value="1"/>
</dbReference>
<feature type="domain" description="Helicase ATP-binding" evidence="15">
    <location>
        <begin position="187"/>
        <end position="380"/>
    </location>
</feature>
<keyword evidence="5" id="KW-0698">rRNA processing</keyword>
<dbReference type="KEGG" id="mis:MICPUN_58886"/>
<dbReference type="PROSITE" id="PS51192">
    <property type="entry name" value="HELICASE_ATP_BIND_1"/>
    <property type="match status" value="1"/>
</dbReference>
<dbReference type="Proteomes" id="UP000002009">
    <property type="component" value="Chromosome 5"/>
</dbReference>
<evidence type="ECO:0000256" key="12">
    <source>
        <dbReference type="PROSITE-ProRule" id="PRU00552"/>
    </source>
</evidence>
<name>C1E750_MICCC</name>
<evidence type="ECO:0000256" key="9">
    <source>
        <dbReference type="ARBA" id="ARBA00022840"/>
    </source>
</evidence>
<evidence type="ECO:0000313" key="19">
    <source>
        <dbReference type="Proteomes" id="UP000002009"/>
    </source>
</evidence>
<keyword evidence="19" id="KW-1185">Reference proteome</keyword>
<dbReference type="GO" id="GO:0005524">
    <property type="term" value="F:ATP binding"/>
    <property type="evidence" value="ECO:0007669"/>
    <property type="project" value="UniProtKB-KW"/>
</dbReference>
<keyword evidence="7 13" id="KW-0378">Hydrolase</keyword>
<dbReference type="InterPro" id="IPR001650">
    <property type="entry name" value="Helicase_C-like"/>
</dbReference>
<feature type="domain" description="DEAD-box RNA helicase Q" evidence="17">
    <location>
        <begin position="156"/>
        <end position="184"/>
    </location>
</feature>
<dbReference type="InterPro" id="IPR011545">
    <property type="entry name" value="DEAD/DEAH_box_helicase_dom"/>
</dbReference>
<evidence type="ECO:0000256" key="10">
    <source>
        <dbReference type="ARBA" id="ARBA00023242"/>
    </source>
</evidence>
<dbReference type="AlphaFoldDB" id="C1E750"/>
<evidence type="ECO:0000256" key="8">
    <source>
        <dbReference type="ARBA" id="ARBA00022806"/>
    </source>
</evidence>
<dbReference type="CDD" id="cd18787">
    <property type="entry name" value="SF2_C_DEAD"/>
    <property type="match status" value="1"/>
</dbReference>
<feature type="region of interest" description="Disordered" evidence="14">
    <location>
        <begin position="77"/>
        <end position="122"/>
    </location>
</feature>
<dbReference type="PANTHER" id="PTHR47958">
    <property type="entry name" value="ATP-DEPENDENT RNA HELICASE DBP3"/>
    <property type="match status" value="1"/>
</dbReference>
<dbReference type="CDD" id="cd00268">
    <property type="entry name" value="DEADc"/>
    <property type="match status" value="1"/>
</dbReference>
<dbReference type="eggNOG" id="KOG0331">
    <property type="taxonomic scope" value="Eukaryota"/>
</dbReference>
<reference evidence="18 19" key="1">
    <citation type="journal article" date="2009" name="Science">
        <title>Green evolution and dynamic adaptations revealed by genomes of the marine picoeukaryotes Micromonas.</title>
        <authorList>
            <person name="Worden A.Z."/>
            <person name="Lee J.H."/>
            <person name="Mock T."/>
            <person name="Rouze P."/>
            <person name="Simmons M.P."/>
            <person name="Aerts A.L."/>
            <person name="Allen A.E."/>
            <person name="Cuvelier M.L."/>
            <person name="Derelle E."/>
            <person name="Everett M.V."/>
            <person name="Foulon E."/>
            <person name="Grimwood J."/>
            <person name="Gundlach H."/>
            <person name="Henrissat B."/>
            <person name="Napoli C."/>
            <person name="McDonald S.M."/>
            <person name="Parker M.S."/>
            <person name="Rombauts S."/>
            <person name="Salamov A."/>
            <person name="Von Dassow P."/>
            <person name="Badger J.H."/>
            <person name="Coutinho P.M."/>
            <person name="Demir E."/>
            <person name="Dubchak I."/>
            <person name="Gentemann C."/>
            <person name="Eikrem W."/>
            <person name="Gready J.E."/>
            <person name="John U."/>
            <person name="Lanier W."/>
            <person name="Lindquist E.A."/>
            <person name="Lucas S."/>
            <person name="Mayer K.F."/>
            <person name="Moreau H."/>
            <person name="Not F."/>
            <person name="Otillar R."/>
            <person name="Panaud O."/>
            <person name="Pangilinan J."/>
            <person name="Paulsen I."/>
            <person name="Piegu B."/>
            <person name="Poliakov A."/>
            <person name="Robbens S."/>
            <person name="Schmutz J."/>
            <person name="Toulza E."/>
            <person name="Wyss T."/>
            <person name="Zelensky A."/>
            <person name="Zhou K."/>
            <person name="Armbrust E.V."/>
            <person name="Bhattacharya D."/>
            <person name="Goodenough U.W."/>
            <person name="Van de Peer Y."/>
            <person name="Grigoriev I.V."/>
        </authorList>
    </citation>
    <scope>NUCLEOTIDE SEQUENCE [LARGE SCALE GENOMIC DNA]</scope>
    <source>
        <strain evidence="19">RCC299 / NOUM17</strain>
    </source>
</reference>
<dbReference type="SMART" id="SM00490">
    <property type="entry name" value="HELICc"/>
    <property type="match status" value="1"/>
</dbReference>
<dbReference type="OrthoDB" id="196131at2759"/>
<feature type="compositionally biased region" description="Gly residues" evidence="14">
    <location>
        <begin position="570"/>
        <end position="611"/>
    </location>
</feature>
<dbReference type="SUPFAM" id="SSF52540">
    <property type="entry name" value="P-loop containing nucleoside triphosphate hydrolases"/>
    <property type="match status" value="1"/>
</dbReference>
<feature type="compositionally biased region" description="Low complexity" evidence="14">
    <location>
        <begin position="16"/>
        <end position="35"/>
    </location>
</feature>
<organism evidence="18 19">
    <name type="scientific">Micromonas commoda (strain RCC299 / NOUM17 / CCMP2709)</name>
    <name type="common">Picoplanktonic green alga</name>
    <dbReference type="NCBI Taxonomy" id="296587"/>
    <lineage>
        <taxon>Eukaryota</taxon>
        <taxon>Viridiplantae</taxon>
        <taxon>Chlorophyta</taxon>
        <taxon>Mamiellophyceae</taxon>
        <taxon>Mamiellales</taxon>
        <taxon>Mamiellaceae</taxon>
        <taxon>Micromonas</taxon>
    </lineage>
</organism>
<keyword evidence="6 13" id="KW-0547">Nucleotide-binding</keyword>
<dbReference type="FunFam" id="3.40.50.300:FF:000008">
    <property type="entry name" value="ATP-dependent RNA helicase RhlB"/>
    <property type="match status" value="1"/>
</dbReference>
<dbReference type="PROSITE" id="PS00039">
    <property type="entry name" value="DEAD_ATP_HELICASE"/>
    <property type="match status" value="1"/>
</dbReference>
<evidence type="ECO:0000313" key="18">
    <source>
        <dbReference type="EMBL" id="ACO63918.1"/>
    </source>
</evidence>
<evidence type="ECO:0000259" key="15">
    <source>
        <dbReference type="PROSITE" id="PS51192"/>
    </source>
</evidence>
<dbReference type="GO" id="GO:0003676">
    <property type="term" value="F:nucleic acid binding"/>
    <property type="evidence" value="ECO:0007669"/>
    <property type="project" value="InterPro"/>
</dbReference>
<evidence type="ECO:0000256" key="6">
    <source>
        <dbReference type="ARBA" id="ARBA00022741"/>
    </source>
</evidence>
<evidence type="ECO:0000259" key="16">
    <source>
        <dbReference type="PROSITE" id="PS51194"/>
    </source>
</evidence>
<feature type="domain" description="Helicase C-terminal" evidence="16">
    <location>
        <begin position="408"/>
        <end position="558"/>
    </location>
</feature>
<feature type="region of interest" description="Disordered" evidence="14">
    <location>
        <begin position="554"/>
        <end position="611"/>
    </location>
</feature>
<evidence type="ECO:0000256" key="14">
    <source>
        <dbReference type="SAM" id="MobiDB-lite"/>
    </source>
</evidence>
<comment type="subcellular location">
    <subcellularLocation>
        <location evidence="1">Nucleus</location>
        <location evidence="1">Nucleolus</location>
    </subcellularLocation>
</comment>
<evidence type="ECO:0000256" key="1">
    <source>
        <dbReference type="ARBA" id="ARBA00004604"/>
    </source>
</evidence>